<dbReference type="Proteomes" id="UP000249986">
    <property type="component" value="Unassembled WGS sequence"/>
</dbReference>
<dbReference type="GO" id="GO:0016628">
    <property type="term" value="F:oxidoreductase activity, acting on the CH-CH group of donors, NAD or NADP as acceptor"/>
    <property type="evidence" value="ECO:0007669"/>
    <property type="project" value="InterPro"/>
</dbReference>
<dbReference type="GO" id="GO:0003979">
    <property type="term" value="F:UDP-glucose 6-dehydrogenase activity"/>
    <property type="evidence" value="ECO:0007669"/>
    <property type="project" value="UniProtKB-EC"/>
</dbReference>
<evidence type="ECO:0000313" key="5">
    <source>
        <dbReference type="EMBL" id="SQB60692.1"/>
    </source>
</evidence>
<evidence type="ECO:0000256" key="3">
    <source>
        <dbReference type="PIRNR" id="PIRNR000124"/>
    </source>
</evidence>
<evidence type="ECO:0000256" key="1">
    <source>
        <dbReference type="ARBA" id="ARBA00023002"/>
    </source>
</evidence>
<protein>
    <submittedName>
        <fullName evidence="5">UDP-glucose/GDP-mannose dehydrogenase</fullName>
        <ecNumber evidence="5">1.1.1.22</ecNumber>
    </submittedName>
</protein>
<name>A0A2X2XYA4_CLOPF</name>
<dbReference type="PANTHER" id="PTHR43491:SF1">
    <property type="entry name" value="UDP-N-ACETYL-D-MANNOSAMINE DEHYDROGENASE"/>
    <property type="match status" value="1"/>
</dbReference>
<evidence type="ECO:0000313" key="6">
    <source>
        <dbReference type="Proteomes" id="UP000249986"/>
    </source>
</evidence>
<evidence type="ECO:0000259" key="4">
    <source>
        <dbReference type="SMART" id="SM00984"/>
    </source>
</evidence>
<dbReference type="InterPro" id="IPR008927">
    <property type="entry name" value="6-PGluconate_DH-like_C_sf"/>
</dbReference>
<keyword evidence="1 5" id="KW-0560">Oxidoreductase</keyword>
<dbReference type="PIRSF" id="PIRSF500136">
    <property type="entry name" value="UDP_ManNAc_DH"/>
    <property type="match status" value="1"/>
</dbReference>
<dbReference type="InterPro" id="IPR036220">
    <property type="entry name" value="UDP-Glc/GDP-Man_DH_C_sf"/>
</dbReference>
<proteinExistence type="inferred from homology"/>
<comment type="similarity">
    <text evidence="3">Belongs to the UDP-glucose/GDP-mannose dehydrogenase family.</text>
</comment>
<dbReference type="GO" id="GO:0051287">
    <property type="term" value="F:NAD binding"/>
    <property type="evidence" value="ECO:0007669"/>
    <property type="project" value="InterPro"/>
</dbReference>
<dbReference type="EC" id="1.1.1.22" evidence="5"/>
<dbReference type="InterPro" id="IPR014026">
    <property type="entry name" value="UDP-Glc/GDP-Man_DH_dimer"/>
</dbReference>
<dbReference type="Pfam" id="PF03721">
    <property type="entry name" value="UDPG_MGDP_dh_N"/>
    <property type="match status" value="1"/>
</dbReference>
<dbReference type="SUPFAM" id="SSF48179">
    <property type="entry name" value="6-phosphogluconate dehydrogenase C-terminal domain-like"/>
    <property type="match status" value="1"/>
</dbReference>
<dbReference type="AlphaFoldDB" id="A0A2X2XYA4"/>
<dbReference type="InterPro" id="IPR028359">
    <property type="entry name" value="UDP_ManNAc/GlcNAc_DH"/>
</dbReference>
<dbReference type="RefSeq" id="WP_111926821.1">
    <property type="nucleotide sequence ID" value="NZ_CATNYD010000001.1"/>
</dbReference>
<evidence type="ECO:0000256" key="2">
    <source>
        <dbReference type="ARBA" id="ARBA00023027"/>
    </source>
</evidence>
<reference evidence="5 6" key="1">
    <citation type="submission" date="2018-06" db="EMBL/GenBank/DDBJ databases">
        <authorList>
            <consortium name="Pathogen Informatics"/>
            <person name="Doyle S."/>
        </authorList>
    </citation>
    <scope>NUCLEOTIDE SEQUENCE [LARGE SCALE GENOMIC DNA]</scope>
    <source>
        <strain evidence="5 6">NCTC10719</strain>
    </source>
</reference>
<gene>
    <name evidence="5" type="primary">tuaD</name>
    <name evidence="5" type="ORF">NCTC10719_02347</name>
</gene>
<dbReference type="SUPFAM" id="SSF52413">
    <property type="entry name" value="UDP-glucose/GDP-mannose dehydrogenase C-terminal domain"/>
    <property type="match status" value="1"/>
</dbReference>
<dbReference type="InterPro" id="IPR001732">
    <property type="entry name" value="UDP-Glc/GDP-Man_DH_N"/>
</dbReference>
<dbReference type="PIRSF" id="PIRSF000124">
    <property type="entry name" value="UDPglc_GDPman_dh"/>
    <property type="match status" value="1"/>
</dbReference>
<dbReference type="InterPro" id="IPR017476">
    <property type="entry name" value="UDP-Glc/GDP-Man"/>
</dbReference>
<feature type="domain" description="UDP-glucose/GDP-mannose dehydrogenase C-terminal" evidence="4">
    <location>
        <begin position="310"/>
        <end position="402"/>
    </location>
</feature>
<dbReference type="InterPro" id="IPR036291">
    <property type="entry name" value="NAD(P)-bd_dom_sf"/>
</dbReference>
<organism evidence="5 6">
    <name type="scientific">Clostridium perfringens</name>
    <dbReference type="NCBI Taxonomy" id="1502"/>
    <lineage>
        <taxon>Bacteria</taxon>
        <taxon>Bacillati</taxon>
        <taxon>Bacillota</taxon>
        <taxon>Clostridia</taxon>
        <taxon>Eubacteriales</taxon>
        <taxon>Clostridiaceae</taxon>
        <taxon>Clostridium</taxon>
    </lineage>
</organism>
<sequence length="409" mass="46369">MSVLNIIGLGYIGLPTALMFAANGIKVSGTDLNEKLVTTLNEGNLTFEEGGLEKIFKKALDNGIKFKNEYEKTNRYIITVPTPYIKESKKIDAKYVEAATRQVLEVCEPNTILVIESTVSPGTIDKFVRPIIEEKGFKIGEDIHLVHAPERIIPGNMVYELENNSRTIGADSVKVGEEVKSWYKSFCKGEIVVTNIKVAEMSKVVENTFRDINIAFANELTKMCNREDMDVYELIKIANKHPRVNILQPGPGVGGHCISVDPWFLVGDYPDIVNVVLGARQVNDAMPQYVFDKLHKIMKENNIKDYSKVGLYGLTYKENVDDMRESPTLQLLNIFNKYNIDNIKIYDPLIKEKKFNGQVMNLDEFLSEVEIILVLVGHDEIKNNQRLLSNKIIYDTRNIINIGKKIYKI</sequence>
<dbReference type="SUPFAM" id="SSF51735">
    <property type="entry name" value="NAD(P)-binding Rossmann-fold domains"/>
    <property type="match status" value="1"/>
</dbReference>
<dbReference type="PANTHER" id="PTHR43491">
    <property type="entry name" value="UDP-N-ACETYL-D-MANNOSAMINE DEHYDROGENASE"/>
    <property type="match status" value="1"/>
</dbReference>
<dbReference type="InterPro" id="IPR014027">
    <property type="entry name" value="UDP-Glc/GDP-Man_DH_C"/>
</dbReference>
<dbReference type="Pfam" id="PF00984">
    <property type="entry name" value="UDPG_MGDP_dh"/>
    <property type="match status" value="1"/>
</dbReference>
<dbReference type="Pfam" id="PF03720">
    <property type="entry name" value="UDPG_MGDP_dh_C"/>
    <property type="match status" value="1"/>
</dbReference>
<dbReference type="NCBIfam" id="TIGR03026">
    <property type="entry name" value="NDP-sugDHase"/>
    <property type="match status" value="1"/>
</dbReference>
<dbReference type="Gene3D" id="3.40.50.720">
    <property type="entry name" value="NAD(P)-binding Rossmann-like Domain"/>
    <property type="match status" value="2"/>
</dbReference>
<dbReference type="GO" id="GO:0000271">
    <property type="term" value="P:polysaccharide biosynthetic process"/>
    <property type="evidence" value="ECO:0007669"/>
    <property type="project" value="InterPro"/>
</dbReference>
<accession>A0A2X2XYA4</accession>
<dbReference type="EMBL" id="UAWG01000019">
    <property type="protein sequence ID" value="SQB60692.1"/>
    <property type="molecule type" value="Genomic_DNA"/>
</dbReference>
<dbReference type="SMART" id="SM00984">
    <property type="entry name" value="UDPG_MGDP_dh_C"/>
    <property type="match status" value="1"/>
</dbReference>
<keyword evidence="2" id="KW-0520">NAD</keyword>